<dbReference type="SUPFAM" id="SSF56784">
    <property type="entry name" value="HAD-like"/>
    <property type="match status" value="1"/>
</dbReference>
<name>A0A330L0D5_9BACT</name>
<dbReference type="SFLD" id="SFLDF00044">
    <property type="entry name" value="enolase-phosphatase"/>
    <property type="match status" value="1"/>
</dbReference>
<dbReference type="GO" id="GO:0043715">
    <property type="term" value="F:2,3-diketo-5-methylthiopentyl-1-phosphate enolase activity"/>
    <property type="evidence" value="ECO:0007669"/>
    <property type="project" value="UniProtKB-UniRule"/>
</dbReference>
<comment type="similarity">
    <text evidence="4">Belongs to the HAD-like hydrolase superfamily. MasA/MtnC family.</text>
</comment>
<dbReference type="InterPro" id="IPR036412">
    <property type="entry name" value="HAD-like_sf"/>
</dbReference>
<comment type="catalytic activity">
    <reaction evidence="4">
        <text>5-methylsulfanyl-2,3-dioxopentyl phosphate + H2O = 1,2-dihydroxy-5-(methylsulfanyl)pent-1-en-3-one + phosphate</text>
        <dbReference type="Rhea" id="RHEA:21700"/>
        <dbReference type="ChEBI" id="CHEBI:15377"/>
        <dbReference type="ChEBI" id="CHEBI:43474"/>
        <dbReference type="ChEBI" id="CHEBI:49252"/>
        <dbReference type="ChEBI" id="CHEBI:58828"/>
        <dbReference type="EC" id="3.1.3.77"/>
    </reaction>
</comment>
<dbReference type="PRINTS" id="PR00413">
    <property type="entry name" value="HADHALOGNASE"/>
</dbReference>
<dbReference type="PANTHER" id="PTHR20371">
    <property type="entry name" value="ENOLASE-PHOSPHATASE E1"/>
    <property type="match status" value="1"/>
</dbReference>
<dbReference type="AlphaFoldDB" id="A0A330L0D5"/>
<sequence length="241" mass="26937">MTIRCVVMDIEGTILPITFVRETLFPYAHHHLDRFLADHRDDGDVRRWLLLCQDTVAQEEGVRPTENQLPDILRRWMTQDRKHTGLKGLQGLIWEEGYRNGAFAPELYDDVTDTLSAWHVGGLQLALYSSGSAQAQHLLLTHTTTGDLTSLFAHYFDTEIGLKADAASYRRIAEQLALPPGTILFLSDIEAELDAATMAGFQAMQIVRPGTKAGTRHPIAARFTDIDLTRVGSANTWPAPR</sequence>
<comment type="cofactor">
    <cofactor evidence="4">
        <name>Mg(2+)</name>
        <dbReference type="ChEBI" id="CHEBI:18420"/>
    </cofactor>
    <text evidence="4">Binds 1 Mg(2+) ion per subunit.</text>
</comment>
<dbReference type="InterPro" id="IPR006439">
    <property type="entry name" value="HAD-SF_hydro_IA"/>
</dbReference>
<dbReference type="OrthoDB" id="9797416at2"/>
<dbReference type="InterPro" id="IPR023214">
    <property type="entry name" value="HAD_sf"/>
</dbReference>
<dbReference type="Pfam" id="PF00702">
    <property type="entry name" value="Hydrolase"/>
    <property type="match status" value="1"/>
</dbReference>
<comment type="function">
    <text evidence="4">Bifunctional enzyme that catalyzes the enolization of 2,3-diketo-5-methylthiopentyl-1-phosphate (DK-MTP-1-P) into the intermediate 2-hydroxy-3-keto-5-methylthiopentenyl-1-phosphate (HK-MTPenyl-1-P), which is then dephosphorylated to form the acireductone 1,2-dihydroxy-3-keto-5-methylthiopentene (DHK-MTPene).</text>
</comment>
<dbReference type="EC" id="3.1.3.77" evidence="4"/>
<dbReference type="PANTHER" id="PTHR20371:SF1">
    <property type="entry name" value="ENOLASE-PHOSPHATASE E1"/>
    <property type="match status" value="1"/>
</dbReference>
<dbReference type="CDD" id="cd01629">
    <property type="entry name" value="HAD_EP"/>
    <property type="match status" value="1"/>
</dbReference>
<keyword evidence="3 4" id="KW-0486">Methionine biosynthesis</keyword>
<dbReference type="InterPro" id="IPR023943">
    <property type="entry name" value="Enolase-ppase_E1"/>
</dbReference>
<keyword evidence="4" id="KW-0460">Magnesium</keyword>
<comment type="subunit">
    <text evidence="4">Monomer.</text>
</comment>
<dbReference type="RefSeq" id="WP_121987790.1">
    <property type="nucleotide sequence ID" value="NZ_OUNR01000001.1"/>
</dbReference>
<evidence type="ECO:0000256" key="1">
    <source>
        <dbReference type="ARBA" id="ARBA00022605"/>
    </source>
</evidence>
<comment type="pathway">
    <text evidence="4">Amino-acid biosynthesis; L-methionine biosynthesis via salvage pathway; L-methionine from S-methyl-5-thio-alpha-D-ribose 1-phosphate: step 4/6.</text>
</comment>
<dbReference type="SFLD" id="SFLDG01129">
    <property type="entry name" value="C1.5:_HAD__Beta-PGM__Phosphata"/>
    <property type="match status" value="1"/>
</dbReference>
<dbReference type="GO" id="GO:0019509">
    <property type="term" value="P:L-methionine salvage from methylthioadenosine"/>
    <property type="evidence" value="ECO:0007669"/>
    <property type="project" value="UniProtKB-UniRule"/>
</dbReference>
<proteinExistence type="inferred from homology"/>
<evidence type="ECO:0000313" key="6">
    <source>
        <dbReference type="Proteomes" id="UP000248168"/>
    </source>
</evidence>
<evidence type="ECO:0000256" key="4">
    <source>
        <dbReference type="HAMAP-Rule" id="MF_01681"/>
    </source>
</evidence>
<protein>
    <recommendedName>
        <fullName evidence="4">Enolase-phosphatase E1</fullName>
        <ecNumber evidence="4">3.1.3.77</ecNumber>
    </recommendedName>
    <alternativeName>
        <fullName evidence="4">2,3-diketo-5-methylthio-1-phosphopentane phosphatase</fullName>
    </alternativeName>
</protein>
<keyword evidence="4" id="KW-0479">Metal-binding</keyword>
<dbReference type="Gene3D" id="3.40.50.1000">
    <property type="entry name" value="HAD superfamily/HAD-like"/>
    <property type="match status" value="1"/>
</dbReference>
<dbReference type="UniPathway" id="UPA00904">
    <property type="reaction ID" value="UER00876"/>
</dbReference>
<comment type="pathway">
    <text evidence="4">Amino-acid biosynthesis; L-methionine biosynthesis via salvage pathway; L-methionine from S-methyl-5-thio-alpha-D-ribose 1-phosphate: step 3/6.</text>
</comment>
<evidence type="ECO:0000313" key="5">
    <source>
        <dbReference type="EMBL" id="SPP63225.1"/>
    </source>
</evidence>
<accession>A0A330L0D5</accession>
<evidence type="ECO:0000256" key="3">
    <source>
        <dbReference type="ARBA" id="ARBA00023167"/>
    </source>
</evidence>
<keyword evidence="2 4" id="KW-0378">Hydrolase</keyword>
<organism evidence="5 6">
    <name type="scientific">Nitrospira lenta</name>
    <dbReference type="NCBI Taxonomy" id="1436998"/>
    <lineage>
        <taxon>Bacteria</taxon>
        <taxon>Pseudomonadati</taxon>
        <taxon>Nitrospirota</taxon>
        <taxon>Nitrospiria</taxon>
        <taxon>Nitrospirales</taxon>
        <taxon>Nitrospiraceae</taxon>
        <taxon>Nitrospira</taxon>
    </lineage>
</organism>
<gene>
    <name evidence="4 5" type="primary">mtnC</name>
    <name evidence="5" type="ORF">NITLEN_10311</name>
</gene>
<dbReference type="Gene3D" id="1.10.720.60">
    <property type="match status" value="1"/>
</dbReference>
<dbReference type="SFLD" id="SFLDS00003">
    <property type="entry name" value="Haloacid_Dehalogenase"/>
    <property type="match status" value="1"/>
</dbReference>
<dbReference type="SFLD" id="SFLDG01133">
    <property type="entry name" value="C1.5.4:_Enolase-phosphatase_Li"/>
    <property type="match status" value="1"/>
</dbReference>
<evidence type="ECO:0000256" key="2">
    <source>
        <dbReference type="ARBA" id="ARBA00022801"/>
    </source>
</evidence>
<dbReference type="GO" id="GO:0043874">
    <property type="term" value="F:acireductone synthase activity"/>
    <property type="evidence" value="ECO:0007669"/>
    <property type="project" value="UniProtKB-EC"/>
</dbReference>
<dbReference type="HAMAP" id="MF_01681">
    <property type="entry name" value="Salvage_MtnC"/>
    <property type="match status" value="1"/>
</dbReference>
<dbReference type="InParanoid" id="A0A330L0D5"/>
<reference evidence="6" key="1">
    <citation type="submission" date="2018-04" db="EMBL/GenBank/DDBJ databases">
        <authorList>
            <person name="Lucker S."/>
            <person name="Sakoula D."/>
        </authorList>
    </citation>
    <scope>NUCLEOTIDE SEQUENCE [LARGE SCALE GENOMIC DNA]</scope>
</reference>
<dbReference type="GO" id="GO:0000287">
    <property type="term" value="F:magnesium ion binding"/>
    <property type="evidence" value="ECO:0007669"/>
    <property type="project" value="UniProtKB-UniRule"/>
</dbReference>
<keyword evidence="1 4" id="KW-0028">Amino-acid biosynthesis</keyword>
<dbReference type="EMBL" id="OUNR01000001">
    <property type="protein sequence ID" value="SPP63225.1"/>
    <property type="molecule type" value="Genomic_DNA"/>
</dbReference>
<dbReference type="Proteomes" id="UP000248168">
    <property type="component" value="Unassembled WGS sequence"/>
</dbReference>
<keyword evidence="6" id="KW-1185">Reference proteome</keyword>
<dbReference type="NCBIfam" id="TIGR01691">
    <property type="entry name" value="enolase-ppase"/>
    <property type="match status" value="1"/>
</dbReference>
<dbReference type="GO" id="GO:0043716">
    <property type="term" value="F:2-hydroxy-3-keto-5-methylthiopentenyl-1-phosphate phosphatase activity"/>
    <property type="evidence" value="ECO:0007669"/>
    <property type="project" value="UniProtKB-UniRule"/>
</dbReference>